<dbReference type="Gene3D" id="3.30.460.10">
    <property type="entry name" value="Beta Polymerase, domain 2"/>
    <property type="match status" value="1"/>
</dbReference>
<dbReference type="GO" id="GO:0050265">
    <property type="term" value="F:RNA uridylyltransferase activity"/>
    <property type="evidence" value="ECO:0007669"/>
    <property type="project" value="TreeGrafter"/>
</dbReference>
<dbReference type="GO" id="GO:0031123">
    <property type="term" value="P:RNA 3'-end processing"/>
    <property type="evidence" value="ECO:0007669"/>
    <property type="project" value="TreeGrafter"/>
</dbReference>
<feature type="domain" description="Poly(A) RNA polymerase mitochondrial-like central palm" evidence="2">
    <location>
        <begin position="17"/>
        <end position="154"/>
    </location>
</feature>
<dbReference type="CDD" id="cd05402">
    <property type="entry name" value="NT_PAP_TUTase"/>
    <property type="match status" value="1"/>
</dbReference>
<dbReference type="OrthoDB" id="2274644at2759"/>
<proteinExistence type="predicted"/>
<dbReference type="PANTHER" id="PTHR12271:SF123">
    <property type="entry name" value="PROTEIN HESO1"/>
    <property type="match status" value="1"/>
</dbReference>
<evidence type="ECO:0000313" key="6">
    <source>
        <dbReference type="RefSeq" id="XP_026657195.1"/>
    </source>
</evidence>
<evidence type="ECO:0000256" key="1">
    <source>
        <dbReference type="SAM" id="Phobius"/>
    </source>
</evidence>
<dbReference type="RefSeq" id="XP_008777451.1">
    <property type="nucleotide sequence ID" value="XM_008779229.4"/>
</dbReference>
<dbReference type="KEGG" id="pda:103697384"/>
<feature type="transmembrane region" description="Helical" evidence="1">
    <location>
        <begin position="166"/>
        <end position="189"/>
    </location>
</feature>
<organism evidence="3 5">
    <name type="scientific">Phoenix dactylifera</name>
    <name type="common">Date palm</name>
    <dbReference type="NCBI Taxonomy" id="42345"/>
    <lineage>
        <taxon>Eukaryota</taxon>
        <taxon>Viridiplantae</taxon>
        <taxon>Streptophyta</taxon>
        <taxon>Embryophyta</taxon>
        <taxon>Tracheophyta</taxon>
        <taxon>Spermatophyta</taxon>
        <taxon>Magnoliopsida</taxon>
        <taxon>Liliopsida</taxon>
        <taxon>Arecaceae</taxon>
        <taxon>Coryphoideae</taxon>
        <taxon>Phoeniceae</taxon>
        <taxon>Phoenix</taxon>
    </lineage>
</organism>
<dbReference type="InterPro" id="IPR043519">
    <property type="entry name" value="NT_sf"/>
</dbReference>
<evidence type="ECO:0000313" key="4">
    <source>
        <dbReference type="RefSeq" id="XP_008777451.1"/>
    </source>
</evidence>
<dbReference type="PANTHER" id="PTHR12271">
    <property type="entry name" value="POLY A POLYMERASE CID PAP -RELATED"/>
    <property type="match status" value="1"/>
</dbReference>
<sequence length="466" mass="52973">MTYYYLSHGDKNGVLERCLIDILSLIKPSETDRISRLNTIRELATFVGSLESLEAGAVVKPFGSFTSNLYSKWGDLDLSVQLSSNFRISTGKNRKKDILRDIMRALRRNGVVHNLQFIPNARVPLLIYESKKHGISCDVSIDNHMGQIKSKILLWIANMDERFRDMVLLVCTGYTSGNFLICLALFFPINILLYSMQTKEWAKAQNINDPKLGTLNSFSLCLLVIFHFQTCEPAILPPLKEIYAGNIVDDISGMRFLTERGIEDVCATNITRFRSQSFRQRNQSSLSELLVSFFEKFSRIETLSSEYAICAYTGRWERIRSNPKWMGKSHSIFIEDPFEQPDNAARAVGSNKLRIISNAFMDAYHKLSSGPTISNRHSLIASLTRPHISSQLGVRTYVQHTANGVRSHQPGIGYSGYATREPIHDQFQNVLRLDRYAPSSSTVPLQGQGALNVQVQRNWRRRHPNR</sequence>
<dbReference type="SUPFAM" id="SSF81301">
    <property type="entry name" value="Nucleotidyltransferase"/>
    <property type="match status" value="1"/>
</dbReference>
<dbReference type="InterPro" id="IPR054708">
    <property type="entry name" value="MTPAP-like_central"/>
</dbReference>
<evidence type="ECO:0000313" key="3">
    <source>
        <dbReference type="Proteomes" id="UP000228380"/>
    </source>
</evidence>
<reference evidence="4 5" key="2">
    <citation type="submission" date="2025-04" db="UniProtKB">
        <authorList>
            <consortium name="RefSeq"/>
        </authorList>
    </citation>
    <scope>IDENTIFICATION</scope>
    <source>
        <tissue evidence="4 5">Young leaves</tissue>
    </source>
</reference>
<evidence type="ECO:0000313" key="5">
    <source>
        <dbReference type="RefSeq" id="XP_008777459.1"/>
    </source>
</evidence>
<evidence type="ECO:0000259" key="2">
    <source>
        <dbReference type="Pfam" id="PF22600"/>
    </source>
</evidence>
<dbReference type="SUPFAM" id="SSF81631">
    <property type="entry name" value="PAP/OAS1 substrate-binding domain"/>
    <property type="match status" value="1"/>
</dbReference>
<dbReference type="RefSeq" id="XP_008777459.1">
    <property type="nucleotide sequence ID" value="XM_008779237.4"/>
</dbReference>
<name>A0A8B7BI84_PHODC</name>
<dbReference type="RefSeq" id="XP_026657195.1">
    <property type="nucleotide sequence ID" value="XM_026801394.2"/>
</dbReference>
<dbReference type="Proteomes" id="UP000228380">
    <property type="component" value="Chromosome 12"/>
</dbReference>
<keyword evidence="1" id="KW-0812">Transmembrane</keyword>
<reference evidence="3" key="1">
    <citation type="journal article" date="2019" name="Nat. Commun.">
        <title>Genome-wide association mapping of date palm fruit traits.</title>
        <authorList>
            <person name="Hazzouri K.M."/>
            <person name="Gros-Balthazard M."/>
            <person name="Flowers J.M."/>
            <person name="Copetti D."/>
            <person name="Lemansour A."/>
            <person name="Lebrun M."/>
            <person name="Masmoudi K."/>
            <person name="Ferrand S."/>
            <person name="Dhar M.I."/>
            <person name="Fresquez Z.A."/>
            <person name="Rosas U."/>
            <person name="Zhang J."/>
            <person name="Talag J."/>
            <person name="Lee S."/>
            <person name="Kudrna D."/>
            <person name="Powell R.F."/>
            <person name="Leitch I.J."/>
            <person name="Krueger R.R."/>
            <person name="Wing R.A."/>
            <person name="Amiri K.M.A."/>
            <person name="Purugganan M.D."/>
        </authorList>
    </citation>
    <scope>NUCLEOTIDE SEQUENCE [LARGE SCALE GENOMIC DNA]</scope>
    <source>
        <strain evidence="3">cv. Khalas</strain>
    </source>
</reference>
<dbReference type="GeneID" id="103697384"/>
<keyword evidence="3" id="KW-1185">Reference proteome</keyword>
<keyword evidence="1" id="KW-0472">Membrane</keyword>
<protein>
    <submittedName>
        <fullName evidence="4 5">Protein HESO1 isoform X1</fullName>
    </submittedName>
</protein>
<dbReference type="Pfam" id="PF22600">
    <property type="entry name" value="MTPAP-like_central"/>
    <property type="match status" value="1"/>
</dbReference>
<gene>
    <name evidence="4 5 6" type="primary">LOC103697384</name>
</gene>
<dbReference type="Gene3D" id="1.10.1410.10">
    <property type="match status" value="1"/>
</dbReference>
<dbReference type="AlphaFoldDB" id="A0A8B7BI84"/>
<accession>A0A8B7BI84</accession>
<keyword evidence="1" id="KW-1133">Transmembrane helix</keyword>